<evidence type="ECO:0000256" key="2">
    <source>
        <dbReference type="SAM" id="Phobius"/>
    </source>
</evidence>
<evidence type="ECO:0000256" key="1">
    <source>
        <dbReference type="SAM" id="MobiDB-lite"/>
    </source>
</evidence>
<keyword evidence="2" id="KW-0812">Transmembrane</keyword>
<feature type="compositionally biased region" description="Low complexity" evidence="1">
    <location>
        <begin position="245"/>
        <end position="269"/>
    </location>
</feature>
<sequence>MKISNAKAHLFISTVVLLLLCSARYCRAEADGSETCHNTPGIPGKFHDNDPAGTLEDGGFEVLVDDQIMSLTNVNPLAAGQHSITVRTQGGNGGTFIGLWMWGNSDAALSASPDDTSVKGGNAWTVGKKDVTCDAGSSGLTHTGIESKTQSSGILTIPVSGTLEVQVQPMTEFTGGSTFFWSSLLFEATSKSPTNLPSISPTKSPVDAPVTQSPTMLPTKSPSTLPSSSPTWPVPTKKPSNKPTSIPAKSMSAAPSASPTTSAIRAQPSSSSLAAVDEFSSSSSTEDGASSIWAQVGVGAAVFVLGVLAKVYYF</sequence>
<feature type="region of interest" description="Disordered" evidence="1">
    <location>
        <begin position="192"/>
        <end position="269"/>
    </location>
</feature>
<feature type="chain" id="PRO_5030657068" description="Reelin domain-containing protein" evidence="3">
    <location>
        <begin position="29"/>
        <end position="314"/>
    </location>
</feature>
<organism evidence="4">
    <name type="scientific">Leptocylindrus danicus</name>
    <dbReference type="NCBI Taxonomy" id="163516"/>
    <lineage>
        <taxon>Eukaryota</taxon>
        <taxon>Sar</taxon>
        <taxon>Stramenopiles</taxon>
        <taxon>Ochrophyta</taxon>
        <taxon>Bacillariophyta</taxon>
        <taxon>Coscinodiscophyceae</taxon>
        <taxon>Chaetocerotophycidae</taxon>
        <taxon>Leptocylindrales</taxon>
        <taxon>Leptocylindraceae</taxon>
        <taxon>Leptocylindrus</taxon>
    </lineage>
</organism>
<gene>
    <name evidence="4" type="ORF">LDAN0321_LOCUS17912</name>
</gene>
<keyword evidence="2" id="KW-1133">Transmembrane helix</keyword>
<name>A0A7S2PKH1_9STRA</name>
<accession>A0A7S2PKH1</accession>
<feature type="compositionally biased region" description="Low complexity" evidence="1">
    <location>
        <begin position="213"/>
        <end position="238"/>
    </location>
</feature>
<reference evidence="4" key="1">
    <citation type="submission" date="2021-01" db="EMBL/GenBank/DDBJ databases">
        <authorList>
            <person name="Corre E."/>
            <person name="Pelletier E."/>
            <person name="Niang G."/>
            <person name="Scheremetjew M."/>
            <person name="Finn R."/>
            <person name="Kale V."/>
            <person name="Holt S."/>
            <person name="Cochrane G."/>
            <person name="Meng A."/>
            <person name="Brown T."/>
            <person name="Cohen L."/>
        </authorList>
    </citation>
    <scope>NUCLEOTIDE SEQUENCE</scope>
    <source>
        <strain evidence="4">B650</strain>
    </source>
</reference>
<evidence type="ECO:0008006" key="5">
    <source>
        <dbReference type="Google" id="ProtNLM"/>
    </source>
</evidence>
<feature type="transmembrane region" description="Helical" evidence="2">
    <location>
        <begin position="292"/>
        <end position="313"/>
    </location>
</feature>
<evidence type="ECO:0000256" key="3">
    <source>
        <dbReference type="SAM" id="SignalP"/>
    </source>
</evidence>
<feature type="signal peptide" evidence="3">
    <location>
        <begin position="1"/>
        <end position="28"/>
    </location>
</feature>
<protein>
    <recommendedName>
        <fullName evidence="5">Reelin domain-containing protein</fullName>
    </recommendedName>
</protein>
<keyword evidence="2" id="KW-0472">Membrane</keyword>
<dbReference type="EMBL" id="HBGY01028923">
    <property type="protein sequence ID" value="CAD9604786.1"/>
    <property type="molecule type" value="Transcribed_RNA"/>
</dbReference>
<feature type="compositionally biased region" description="Polar residues" evidence="1">
    <location>
        <begin position="192"/>
        <end position="203"/>
    </location>
</feature>
<proteinExistence type="predicted"/>
<keyword evidence="3" id="KW-0732">Signal</keyword>
<dbReference type="AlphaFoldDB" id="A0A7S2PKH1"/>
<evidence type="ECO:0000313" key="4">
    <source>
        <dbReference type="EMBL" id="CAD9604786.1"/>
    </source>
</evidence>